<reference evidence="1 2" key="1">
    <citation type="submission" date="2019-03" db="EMBL/GenBank/DDBJ databases">
        <title>First draft genome of Liparis tanakae, snailfish: a comprehensive survey of snailfish specific genes.</title>
        <authorList>
            <person name="Kim W."/>
            <person name="Song I."/>
            <person name="Jeong J.-H."/>
            <person name="Kim D."/>
            <person name="Kim S."/>
            <person name="Ryu S."/>
            <person name="Song J.Y."/>
            <person name="Lee S.K."/>
        </authorList>
    </citation>
    <scope>NUCLEOTIDE SEQUENCE [LARGE SCALE GENOMIC DNA]</scope>
    <source>
        <tissue evidence="1">Muscle</tissue>
    </source>
</reference>
<comment type="caution">
    <text evidence="1">The sequence shown here is derived from an EMBL/GenBank/DDBJ whole genome shotgun (WGS) entry which is preliminary data.</text>
</comment>
<gene>
    <name evidence="1" type="primary">A2m_0</name>
    <name evidence="1" type="ORF">EYF80_065977</name>
</gene>
<dbReference type="SUPFAM" id="SSF81296">
    <property type="entry name" value="E set domains"/>
    <property type="match status" value="1"/>
</dbReference>
<sequence>MEAGVVNVTVVAEAVSSHISCDNEVVSVPKRGRIDSVTRSLIVKAEGVEMSKTFNWLLCPKGQCVYSKHPITAAGQEEAGPAHSKHVAGRFTVTTTFI</sequence>
<keyword evidence="2" id="KW-1185">Reference proteome</keyword>
<name>A0A4Z2E562_9TELE</name>
<dbReference type="OrthoDB" id="9998011at2759"/>
<dbReference type="Proteomes" id="UP000314294">
    <property type="component" value="Unassembled WGS sequence"/>
</dbReference>
<dbReference type="EMBL" id="SRLO01017002">
    <property type="protein sequence ID" value="TNN23901.1"/>
    <property type="molecule type" value="Genomic_DNA"/>
</dbReference>
<dbReference type="AlphaFoldDB" id="A0A4Z2E562"/>
<evidence type="ECO:0000313" key="2">
    <source>
        <dbReference type="Proteomes" id="UP000314294"/>
    </source>
</evidence>
<dbReference type="InterPro" id="IPR014756">
    <property type="entry name" value="Ig_E-set"/>
</dbReference>
<proteinExistence type="predicted"/>
<protein>
    <submittedName>
        <fullName evidence="1">Alpha-2-macroglobulin-P</fullName>
    </submittedName>
</protein>
<dbReference type="GO" id="GO:0007399">
    <property type="term" value="P:nervous system development"/>
    <property type="evidence" value="ECO:0007669"/>
    <property type="project" value="UniProtKB-ARBA"/>
</dbReference>
<organism evidence="1 2">
    <name type="scientific">Liparis tanakae</name>
    <name type="common">Tanaka's snailfish</name>
    <dbReference type="NCBI Taxonomy" id="230148"/>
    <lineage>
        <taxon>Eukaryota</taxon>
        <taxon>Metazoa</taxon>
        <taxon>Chordata</taxon>
        <taxon>Craniata</taxon>
        <taxon>Vertebrata</taxon>
        <taxon>Euteleostomi</taxon>
        <taxon>Actinopterygii</taxon>
        <taxon>Neopterygii</taxon>
        <taxon>Teleostei</taxon>
        <taxon>Neoteleostei</taxon>
        <taxon>Acanthomorphata</taxon>
        <taxon>Eupercaria</taxon>
        <taxon>Perciformes</taxon>
        <taxon>Cottioidei</taxon>
        <taxon>Cottales</taxon>
        <taxon>Liparidae</taxon>
        <taxon>Liparis</taxon>
    </lineage>
</organism>
<evidence type="ECO:0000313" key="1">
    <source>
        <dbReference type="EMBL" id="TNN23901.1"/>
    </source>
</evidence>
<dbReference type="InterPro" id="IPR013783">
    <property type="entry name" value="Ig-like_fold"/>
</dbReference>
<dbReference type="Gene3D" id="2.60.40.10">
    <property type="entry name" value="Immunoglobulins"/>
    <property type="match status" value="1"/>
</dbReference>
<accession>A0A4Z2E562</accession>